<dbReference type="Pfam" id="PF01315">
    <property type="entry name" value="Ald_Xan_dh_C"/>
    <property type="match status" value="1"/>
</dbReference>
<evidence type="ECO:0000259" key="3">
    <source>
        <dbReference type="SMART" id="SM01008"/>
    </source>
</evidence>
<organism evidence="4 5">
    <name type="scientific">Mesorhizobium retamae</name>
    <dbReference type="NCBI Taxonomy" id="2912854"/>
    <lineage>
        <taxon>Bacteria</taxon>
        <taxon>Pseudomonadati</taxon>
        <taxon>Pseudomonadota</taxon>
        <taxon>Alphaproteobacteria</taxon>
        <taxon>Hyphomicrobiales</taxon>
        <taxon>Phyllobacteriaceae</taxon>
        <taxon>Mesorhizobium</taxon>
    </lineage>
</organism>
<dbReference type="Gene3D" id="3.90.1170.50">
    <property type="entry name" value="Aldehyde oxidase/xanthine dehydrogenase, a/b hammerhead"/>
    <property type="match status" value="1"/>
</dbReference>
<evidence type="ECO:0000313" key="4">
    <source>
        <dbReference type="EMBL" id="MCG7503447.1"/>
    </source>
</evidence>
<dbReference type="SMART" id="SM01008">
    <property type="entry name" value="Ald_Xan_dh_C"/>
    <property type="match status" value="1"/>
</dbReference>
<proteinExistence type="predicted"/>
<dbReference type="EMBL" id="JAKREW010000001">
    <property type="protein sequence ID" value="MCG7503447.1"/>
    <property type="molecule type" value="Genomic_DNA"/>
</dbReference>
<keyword evidence="5" id="KW-1185">Reference proteome</keyword>
<dbReference type="InterPro" id="IPR008274">
    <property type="entry name" value="AldOxase/xan_DH_MoCoBD1"/>
</dbReference>
<protein>
    <submittedName>
        <fullName evidence="4">Xanthine dehydrogenase family protein molybdopterin-binding subunit</fullName>
    </submittedName>
</protein>
<keyword evidence="2" id="KW-0560">Oxidoreductase</keyword>
<dbReference type="Gene3D" id="3.30.365.10">
    <property type="entry name" value="Aldehyde oxidase/xanthine dehydrogenase, molybdopterin binding domain"/>
    <property type="match status" value="4"/>
</dbReference>
<dbReference type="InterPro" id="IPR000674">
    <property type="entry name" value="Ald_Oxase/Xan_DH_a/b"/>
</dbReference>
<dbReference type="InterPro" id="IPR036856">
    <property type="entry name" value="Ald_Oxase/Xan_DH_a/b_sf"/>
</dbReference>
<dbReference type="InterPro" id="IPR046867">
    <property type="entry name" value="AldOxase/xan_DH_MoCoBD2"/>
</dbReference>
<comment type="caution">
    <text evidence="4">The sequence shown here is derived from an EMBL/GenBank/DDBJ whole genome shotgun (WGS) entry which is preliminary data.</text>
</comment>
<sequence length="780" mass="83190">MGMEGIGARVTRKEDKRFITGAGRYVDDMVVPGMKHAVFVRSPHAHAQIKKIDVKQAQAMPGVVAVLTGKELKADGIGNLICGWMIHSKDGSPMKMGAWSPLAFDRVRYVGDAVAIVIADTKGEARDAAEAVEVTYKELKAVVDAVKALEKGAPQLHPEAEGNLIFDWEIGDAKATDAAIKAAHHVTRMKIVNNRLVPNAMEPRAALGYYDKGEDHYTCWTTSQNPHVARLVMSAFYNVAPENKLRVIAPDVGGGFGSKIFIYPEEVVCLWASKKAGVPVKWVADRTESFLTDAHGRDHHSTVEMAFDKNNRITGLKVDTVANLGAYMSLFSSSVPTYLYATLLSGQYNIPAIHANVRTVYTNTAPVDAYRGAGRPEATYLLERTIETAARELGVSPAELRRTNFITQFPHQTPVIMCYDAGDYATSLDAAMKAADYAGFAKRRDKAKKAGKLRGIGMSCYIEACGIAPSAAVGSLGAGVGLWESAEVRVNAVGTIEVLTGSHSHGQGHETTFAQLVAGRFGVPIDSISIVHGDTDKVQMGMGTYGSRSGAVGMSAIVKALDKVEAKAKKIAAHLLEADEGDIVIENGALKVAGTDKNVPWFQMALAAYTAHNLPSGMEAGLKETAFYDPTNFTFPAGCYICELEVDPETGLTEIIQFVAADDFGNIINPMIVEGQVHGGIAQGVGQAMLEGAYYDASGQLLTASYMDYTMPRAGDLPSFKVSTSNTPCPSNPLGIKGCGEAGAIGSPPAVINALTDALGVADFTMPATPSRVWAAVQKH</sequence>
<evidence type="ECO:0000313" key="5">
    <source>
        <dbReference type="Proteomes" id="UP001201701"/>
    </source>
</evidence>
<reference evidence="4 5" key="1">
    <citation type="submission" date="2022-02" db="EMBL/GenBank/DDBJ databases">
        <title>Draft genome sequence of Mezorhizobium retamae strain IRAMC:0171 isolated from Retama raetam nodules.</title>
        <authorList>
            <person name="Bengaied R."/>
            <person name="Sbissi I."/>
            <person name="Huber K."/>
            <person name="Ghodbane F."/>
            <person name="Nouioui I."/>
            <person name="Tarhouni M."/>
            <person name="Gtari M."/>
        </authorList>
    </citation>
    <scope>NUCLEOTIDE SEQUENCE [LARGE SCALE GENOMIC DNA]</scope>
    <source>
        <strain evidence="4 5">IRAMC:0171</strain>
    </source>
</reference>
<dbReference type="PANTHER" id="PTHR11908:SF132">
    <property type="entry name" value="ALDEHYDE OXIDASE 1-RELATED"/>
    <property type="match status" value="1"/>
</dbReference>
<dbReference type="SUPFAM" id="SSF54665">
    <property type="entry name" value="CO dehydrogenase molybdoprotein N-domain-like"/>
    <property type="match status" value="1"/>
</dbReference>
<keyword evidence="1" id="KW-0500">Molybdenum</keyword>
<evidence type="ECO:0000256" key="1">
    <source>
        <dbReference type="ARBA" id="ARBA00022505"/>
    </source>
</evidence>
<dbReference type="Pfam" id="PF02738">
    <property type="entry name" value="MoCoBD_1"/>
    <property type="match status" value="1"/>
</dbReference>
<evidence type="ECO:0000256" key="2">
    <source>
        <dbReference type="ARBA" id="ARBA00023002"/>
    </source>
</evidence>
<dbReference type="Proteomes" id="UP001201701">
    <property type="component" value="Unassembled WGS sequence"/>
</dbReference>
<dbReference type="InterPro" id="IPR037165">
    <property type="entry name" value="AldOxase/xan_DH_Mopterin-bd_sf"/>
</dbReference>
<dbReference type="InterPro" id="IPR016208">
    <property type="entry name" value="Ald_Oxase/xanthine_DH-like"/>
</dbReference>
<gene>
    <name evidence="4" type="ORF">L4923_00285</name>
</gene>
<name>A0ABS9Q7Q6_9HYPH</name>
<accession>A0ABS9Q7Q6</accession>
<dbReference type="Pfam" id="PF20256">
    <property type="entry name" value="MoCoBD_2"/>
    <property type="match status" value="1"/>
</dbReference>
<feature type="domain" description="Aldehyde oxidase/xanthine dehydrogenase a/b hammerhead" evidence="3">
    <location>
        <begin position="20"/>
        <end position="140"/>
    </location>
</feature>
<dbReference type="PANTHER" id="PTHR11908">
    <property type="entry name" value="XANTHINE DEHYDROGENASE"/>
    <property type="match status" value="1"/>
</dbReference>
<dbReference type="SUPFAM" id="SSF56003">
    <property type="entry name" value="Molybdenum cofactor-binding domain"/>
    <property type="match status" value="1"/>
</dbReference>
<dbReference type="RefSeq" id="WP_239360658.1">
    <property type="nucleotide sequence ID" value="NZ_JAKREW010000001.1"/>
</dbReference>